<dbReference type="SMART" id="SM00895">
    <property type="entry name" value="FCD"/>
    <property type="match status" value="1"/>
</dbReference>
<organism evidence="5">
    <name type="scientific">Streptantibioticus silvisoli</name>
    <dbReference type="NCBI Taxonomy" id="2705255"/>
    <lineage>
        <taxon>Bacteria</taxon>
        <taxon>Bacillati</taxon>
        <taxon>Actinomycetota</taxon>
        <taxon>Actinomycetes</taxon>
        <taxon>Kitasatosporales</taxon>
        <taxon>Streptomycetaceae</taxon>
        <taxon>Streptantibioticus</taxon>
    </lineage>
</organism>
<dbReference type="PANTHER" id="PTHR43537:SF45">
    <property type="entry name" value="GNTR FAMILY REGULATORY PROTEIN"/>
    <property type="match status" value="1"/>
</dbReference>
<reference evidence="5" key="1">
    <citation type="submission" date="2023-05" db="EMBL/GenBank/DDBJ databases">
        <title>Streptantibioticus silvisoli sp. nov., acidotolerant actinomycetes 1 from pine litter.</title>
        <authorList>
            <person name="Swiecimska M."/>
            <person name="Golinska P."/>
            <person name="Sangal V."/>
            <person name="Wachnowicz B."/>
            <person name="Goodfellow M."/>
        </authorList>
    </citation>
    <scope>NUCLEOTIDE SEQUENCE</scope>
    <source>
        <strain evidence="5">SL13</strain>
    </source>
</reference>
<accession>A0AA90H1N2</accession>
<dbReference type="CDD" id="cd07377">
    <property type="entry name" value="WHTH_GntR"/>
    <property type="match status" value="1"/>
</dbReference>
<dbReference type="PROSITE" id="PS50949">
    <property type="entry name" value="HTH_GNTR"/>
    <property type="match status" value="1"/>
</dbReference>
<evidence type="ECO:0000256" key="3">
    <source>
        <dbReference type="ARBA" id="ARBA00023163"/>
    </source>
</evidence>
<dbReference type="PANTHER" id="PTHR43537">
    <property type="entry name" value="TRANSCRIPTIONAL REGULATOR, GNTR FAMILY"/>
    <property type="match status" value="1"/>
</dbReference>
<dbReference type="SMART" id="SM00345">
    <property type="entry name" value="HTH_GNTR"/>
    <property type="match status" value="1"/>
</dbReference>
<dbReference type="SUPFAM" id="SSF46785">
    <property type="entry name" value="Winged helix' DNA-binding domain"/>
    <property type="match status" value="1"/>
</dbReference>
<dbReference type="Gene3D" id="1.10.10.10">
    <property type="entry name" value="Winged helix-like DNA-binding domain superfamily/Winged helix DNA-binding domain"/>
    <property type="match status" value="1"/>
</dbReference>
<dbReference type="GO" id="GO:0003700">
    <property type="term" value="F:DNA-binding transcription factor activity"/>
    <property type="evidence" value="ECO:0007669"/>
    <property type="project" value="InterPro"/>
</dbReference>
<dbReference type="Pfam" id="PF07729">
    <property type="entry name" value="FCD"/>
    <property type="match status" value="1"/>
</dbReference>
<proteinExistence type="predicted"/>
<dbReference type="InterPro" id="IPR011711">
    <property type="entry name" value="GntR_C"/>
</dbReference>
<keyword evidence="2" id="KW-0238">DNA-binding</keyword>
<dbReference type="InterPro" id="IPR000524">
    <property type="entry name" value="Tscrpt_reg_HTH_GntR"/>
</dbReference>
<keyword evidence="3" id="KW-0804">Transcription</keyword>
<dbReference type="InterPro" id="IPR036388">
    <property type="entry name" value="WH-like_DNA-bd_sf"/>
</dbReference>
<dbReference type="EMBL" id="JABXJJ020000025">
    <property type="protein sequence ID" value="MDI5971709.1"/>
    <property type="molecule type" value="Genomic_DNA"/>
</dbReference>
<dbReference type="GO" id="GO:0003677">
    <property type="term" value="F:DNA binding"/>
    <property type="evidence" value="ECO:0007669"/>
    <property type="project" value="UniProtKB-KW"/>
</dbReference>
<evidence type="ECO:0000256" key="2">
    <source>
        <dbReference type="ARBA" id="ARBA00023125"/>
    </source>
</evidence>
<dbReference type="RefSeq" id="WP_271317731.1">
    <property type="nucleotide sequence ID" value="NZ_JABXJJ020000025.1"/>
</dbReference>
<evidence type="ECO:0000256" key="1">
    <source>
        <dbReference type="ARBA" id="ARBA00023015"/>
    </source>
</evidence>
<gene>
    <name evidence="5" type="ORF">POF50_020645</name>
</gene>
<dbReference type="InterPro" id="IPR036390">
    <property type="entry name" value="WH_DNA-bd_sf"/>
</dbReference>
<dbReference type="Pfam" id="PF00392">
    <property type="entry name" value="GntR"/>
    <property type="match status" value="1"/>
</dbReference>
<name>A0AA90H1N2_9ACTN</name>
<feature type="domain" description="HTH gntR-type" evidence="4">
    <location>
        <begin position="17"/>
        <end position="84"/>
    </location>
</feature>
<comment type="caution">
    <text evidence="5">The sequence shown here is derived from an EMBL/GenBank/DDBJ whole genome shotgun (WGS) entry which is preliminary data.</text>
</comment>
<sequence length="220" mass="23339">MPAQSAAPGERRPPLRYSLRDQVLCALRGALVTGELCPGTVYSAPALALRFDVSATPVREAMQQLVREGAVEVVHNRGFRVASRSVRDLAELAEVRALIEVPVMLRLARTVRPECWEPLRPLAQDTVVAAGAGDRAAYADADRAFHAALLGLGGNAQLVAVAGELHGRAQWPAAHGPGPHPAQLLADATEHAVLLDALVARDLPTVESLVREHFSGVPGT</sequence>
<protein>
    <submittedName>
        <fullName evidence="5">GntR family transcriptional regulator</fullName>
    </submittedName>
</protein>
<dbReference type="SUPFAM" id="SSF48008">
    <property type="entry name" value="GntR ligand-binding domain-like"/>
    <property type="match status" value="1"/>
</dbReference>
<evidence type="ECO:0000259" key="4">
    <source>
        <dbReference type="PROSITE" id="PS50949"/>
    </source>
</evidence>
<dbReference type="AlphaFoldDB" id="A0AA90H1N2"/>
<evidence type="ECO:0000313" key="5">
    <source>
        <dbReference type="EMBL" id="MDI5971709.1"/>
    </source>
</evidence>
<dbReference type="Gene3D" id="1.20.120.530">
    <property type="entry name" value="GntR ligand-binding domain-like"/>
    <property type="match status" value="1"/>
</dbReference>
<keyword evidence="1" id="KW-0805">Transcription regulation</keyword>
<dbReference type="InterPro" id="IPR008920">
    <property type="entry name" value="TF_FadR/GntR_C"/>
</dbReference>